<feature type="compositionally biased region" description="Basic and acidic residues" evidence="1">
    <location>
        <begin position="116"/>
        <end position="126"/>
    </location>
</feature>
<keyword evidence="2" id="KW-0812">Transmembrane</keyword>
<protein>
    <submittedName>
        <fullName evidence="4">Uncharacterized protein</fullName>
    </submittedName>
</protein>
<feature type="region of interest" description="Disordered" evidence="1">
    <location>
        <begin position="96"/>
        <end position="134"/>
    </location>
</feature>
<evidence type="ECO:0000313" key="3">
    <source>
        <dbReference type="Proteomes" id="UP000050640"/>
    </source>
</evidence>
<keyword evidence="2" id="KW-1133">Transmembrane helix</keyword>
<evidence type="ECO:0000313" key="4">
    <source>
        <dbReference type="WBParaSite" id="EEL_0000171501-mRNA-1"/>
    </source>
</evidence>
<reference evidence="4" key="1">
    <citation type="submission" date="2017-02" db="UniProtKB">
        <authorList>
            <consortium name="WormBaseParasite"/>
        </authorList>
    </citation>
    <scope>IDENTIFICATION</scope>
</reference>
<accession>A0A0R3RJQ6</accession>
<evidence type="ECO:0000256" key="1">
    <source>
        <dbReference type="SAM" id="MobiDB-lite"/>
    </source>
</evidence>
<feature type="compositionally biased region" description="Polar residues" evidence="1">
    <location>
        <begin position="96"/>
        <end position="113"/>
    </location>
</feature>
<organism evidence="3 4">
    <name type="scientific">Elaeophora elaphi</name>
    <dbReference type="NCBI Taxonomy" id="1147741"/>
    <lineage>
        <taxon>Eukaryota</taxon>
        <taxon>Metazoa</taxon>
        <taxon>Ecdysozoa</taxon>
        <taxon>Nematoda</taxon>
        <taxon>Chromadorea</taxon>
        <taxon>Rhabditida</taxon>
        <taxon>Spirurina</taxon>
        <taxon>Spiruromorpha</taxon>
        <taxon>Filarioidea</taxon>
        <taxon>Onchocercidae</taxon>
        <taxon>Elaeophora</taxon>
    </lineage>
</organism>
<dbReference type="AlphaFoldDB" id="A0A0R3RJQ6"/>
<feature type="transmembrane region" description="Helical" evidence="2">
    <location>
        <begin position="42"/>
        <end position="60"/>
    </location>
</feature>
<keyword evidence="2" id="KW-0472">Membrane</keyword>
<sequence>QSHCTEERSGYCSGSIKIPLQSIISTQKRTSRTSLGGQWRKLLFASGAALCALLFAILAAQTMRKAKQSFPEVIIPNLSARRSTIARISRKSVCESNLNQEENGTTRSQQILNSVPKDDTTAKIERTPSLTPDV</sequence>
<dbReference type="Proteomes" id="UP000050640">
    <property type="component" value="Unplaced"/>
</dbReference>
<dbReference type="WBParaSite" id="EEL_0000171501-mRNA-1">
    <property type="protein sequence ID" value="EEL_0000171501-mRNA-1"/>
    <property type="gene ID" value="EEL_0000171501"/>
</dbReference>
<name>A0A0R3RJQ6_9BILA</name>
<keyword evidence="3" id="KW-1185">Reference proteome</keyword>
<evidence type="ECO:0000256" key="2">
    <source>
        <dbReference type="SAM" id="Phobius"/>
    </source>
</evidence>
<proteinExistence type="predicted"/>